<dbReference type="Proteomes" id="UP000643610">
    <property type="component" value="Unassembled WGS sequence"/>
</dbReference>
<evidence type="ECO:0000313" key="2">
    <source>
        <dbReference type="EMBL" id="MBC3833190.1"/>
    </source>
</evidence>
<evidence type="ECO:0000259" key="1">
    <source>
        <dbReference type="PROSITE" id="PS50206"/>
    </source>
</evidence>
<name>A0ABR6XUP4_9BURK</name>
<dbReference type="SUPFAM" id="SSF52821">
    <property type="entry name" value="Rhodanese/Cell cycle control phosphatase"/>
    <property type="match status" value="1"/>
</dbReference>
<dbReference type="InterPro" id="IPR001763">
    <property type="entry name" value="Rhodanese-like_dom"/>
</dbReference>
<organism evidence="2 3">
    <name type="scientific">Undibacterium amnicola</name>
    <dbReference type="NCBI Taxonomy" id="1834038"/>
    <lineage>
        <taxon>Bacteria</taxon>
        <taxon>Pseudomonadati</taxon>
        <taxon>Pseudomonadota</taxon>
        <taxon>Betaproteobacteria</taxon>
        <taxon>Burkholderiales</taxon>
        <taxon>Oxalobacteraceae</taxon>
        <taxon>Undibacterium</taxon>
    </lineage>
</organism>
<feature type="domain" description="Rhodanese" evidence="1">
    <location>
        <begin position="44"/>
        <end position="131"/>
    </location>
</feature>
<dbReference type="Pfam" id="PF00581">
    <property type="entry name" value="Rhodanese"/>
    <property type="match status" value="1"/>
</dbReference>
<sequence length="134" mass="14693">MSTNAVLEVTAANSADALHRFASSLQYETDCWDVHEAFAQGDLGFVLFDVRTPEEYQSGHIPGAIHMMRGKMIASKLNKYPPETLFVTYCAGPHCNGATKAAIVLTKLERPVKIMLGGITGWVDQGYQLTRSES</sequence>
<dbReference type="PANTHER" id="PTHR43031:SF1">
    <property type="entry name" value="PYRIDINE NUCLEOTIDE-DISULPHIDE OXIDOREDUCTASE"/>
    <property type="match status" value="1"/>
</dbReference>
<dbReference type="InterPro" id="IPR036873">
    <property type="entry name" value="Rhodanese-like_dom_sf"/>
</dbReference>
<dbReference type="PANTHER" id="PTHR43031">
    <property type="entry name" value="FAD-DEPENDENT OXIDOREDUCTASE"/>
    <property type="match status" value="1"/>
</dbReference>
<gene>
    <name evidence="2" type="ORF">H8K33_16900</name>
</gene>
<dbReference type="InterPro" id="IPR050229">
    <property type="entry name" value="GlpE_sulfurtransferase"/>
</dbReference>
<proteinExistence type="predicted"/>
<keyword evidence="3" id="KW-1185">Reference proteome</keyword>
<evidence type="ECO:0000313" key="3">
    <source>
        <dbReference type="Proteomes" id="UP000643610"/>
    </source>
</evidence>
<reference evidence="2 3" key="1">
    <citation type="submission" date="2020-08" db="EMBL/GenBank/DDBJ databases">
        <title>Novel species isolated from subtropical streams in China.</title>
        <authorList>
            <person name="Lu H."/>
        </authorList>
    </citation>
    <scope>NUCLEOTIDE SEQUENCE [LARGE SCALE GENOMIC DNA]</scope>
    <source>
        <strain evidence="2 3">KCTC 52442</strain>
    </source>
</reference>
<protein>
    <submittedName>
        <fullName evidence="2">Rhodanese-like domain-containing protein</fullName>
    </submittedName>
</protein>
<dbReference type="RefSeq" id="WP_186892238.1">
    <property type="nucleotide sequence ID" value="NZ_JACOFU010000008.1"/>
</dbReference>
<dbReference type="EMBL" id="JACOFU010000008">
    <property type="protein sequence ID" value="MBC3833190.1"/>
    <property type="molecule type" value="Genomic_DNA"/>
</dbReference>
<dbReference type="Gene3D" id="3.40.250.10">
    <property type="entry name" value="Rhodanese-like domain"/>
    <property type="match status" value="1"/>
</dbReference>
<dbReference type="SMART" id="SM00450">
    <property type="entry name" value="RHOD"/>
    <property type="match status" value="1"/>
</dbReference>
<dbReference type="PROSITE" id="PS50206">
    <property type="entry name" value="RHODANESE_3"/>
    <property type="match status" value="1"/>
</dbReference>
<comment type="caution">
    <text evidence="2">The sequence shown here is derived from an EMBL/GenBank/DDBJ whole genome shotgun (WGS) entry which is preliminary data.</text>
</comment>
<accession>A0ABR6XUP4</accession>